<gene>
    <name evidence="13" type="ORF">AVL55_16630</name>
</gene>
<dbReference type="RefSeq" id="WP_061095864.1">
    <property type="nucleotide sequence ID" value="NZ_CP014323.1"/>
</dbReference>
<comment type="similarity">
    <text evidence="8 9">Belongs to the TonB-dependent receptor family.</text>
</comment>
<dbReference type="InterPro" id="IPR012910">
    <property type="entry name" value="Plug_dom"/>
</dbReference>
<proteinExistence type="inferred from homology"/>
<evidence type="ECO:0000256" key="5">
    <source>
        <dbReference type="ARBA" id="ARBA00023077"/>
    </source>
</evidence>
<dbReference type="InterPro" id="IPR039426">
    <property type="entry name" value="TonB-dep_rcpt-like"/>
</dbReference>
<feature type="signal peptide" evidence="10">
    <location>
        <begin position="1"/>
        <end position="28"/>
    </location>
</feature>
<keyword evidence="7 8" id="KW-0998">Cell outer membrane</keyword>
<dbReference type="PANTHER" id="PTHR47234">
    <property type="match status" value="1"/>
</dbReference>
<evidence type="ECO:0000256" key="1">
    <source>
        <dbReference type="ARBA" id="ARBA00004571"/>
    </source>
</evidence>
<dbReference type="InterPro" id="IPR036942">
    <property type="entry name" value="Beta-barrel_TonB_sf"/>
</dbReference>
<evidence type="ECO:0000256" key="10">
    <source>
        <dbReference type="SAM" id="SignalP"/>
    </source>
</evidence>
<dbReference type="Pfam" id="PF00593">
    <property type="entry name" value="TonB_dep_Rec_b-barrel"/>
    <property type="match status" value="1"/>
</dbReference>
<evidence type="ECO:0000256" key="3">
    <source>
        <dbReference type="ARBA" id="ARBA00022452"/>
    </source>
</evidence>
<dbReference type="Pfam" id="PF07715">
    <property type="entry name" value="Plug"/>
    <property type="match status" value="1"/>
</dbReference>
<dbReference type="EMBL" id="CP014323">
    <property type="protein sequence ID" value="AMJ99640.1"/>
    <property type="molecule type" value="Genomic_DNA"/>
</dbReference>
<name>A0A126Q3Q1_ALTMA</name>
<feature type="chain" id="PRO_5007272606" evidence="10">
    <location>
        <begin position="29"/>
        <end position="882"/>
    </location>
</feature>
<keyword evidence="4 8" id="KW-0812">Transmembrane</keyword>
<dbReference type="InterPro" id="IPR000531">
    <property type="entry name" value="Beta-barrel_TonB"/>
</dbReference>
<dbReference type="InterPro" id="IPR037066">
    <property type="entry name" value="Plug_dom_sf"/>
</dbReference>
<dbReference type="GO" id="GO:0009279">
    <property type="term" value="C:cell outer membrane"/>
    <property type="evidence" value="ECO:0007669"/>
    <property type="project" value="UniProtKB-SubCell"/>
</dbReference>
<evidence type="ECO:0000256" key="9">
    <source>
        <dbReference type="RuleBase" id="RU003357"/>
    </source>
</evidence>
<comment type="subcellular location">
    <subcellularLocation>
        <location evidence="1 8">Cell outer membrane</location>
        <topology evidence="1 8">Multi-pass membrane protein</topology>
    </subcellularLocation>
</comment>
<keyword evidence="3 8" id="KW-1134">Transmembrane beta strand</keyword>
<organism evidence="13 14">
    <name type="scientific">Alteromonas macleodii</name>
    <name type="common">Pseudoalteromonas macleodii</name>
    <dbReference type="NCBI Taxonomy" id="28108"/>
    <lineage>
        <taxon>Bacteria</taxon>
        <taxon>Pseudomonadati</taxon>
        <taxon>Pseudomonadota</taxon>
        <taxon>Gammaproteobacteria</taxon>
        <taxon>Alteromonadales</taxon>
        <taxon>Alteromonadaceae</taxon>
        <taxon>Alteromonas/Salinimonas group</taxon>
        <taxon>Alteromonas</taxon>
    </lineage>
</organism>
<evidence type="ECO:0000256" key="7">
    <source>
        <dbReference type="ARBA" id="ARBA00023237"/>
    </source>
</evidence>
<evidence type="ECO:0000313" key="14">
    <source>
        <dbReference type="Proteomes" id="UP000063991"/>
    </source>
</evidence>
<evidence type="ECO:0000256" key="6">
    <source>
        <dbReference type="ARBA" id="ARBA00023136"/>
    </source>
</evidence>
<evidence type="ECO:0000256" key="4">
    <source>
        <dbReference type="ARBA" id="ARBA00022692"/>
    </source>
</evidence>
<dbReference type="Proteomes" id="UP000063991">
    <property type="component" value="Chromosome"/>
</dbReference>
<feature type="domain" description="TonB-dependent receptor-like beta-barrel" evidence="11">
    <location>
        <begin position="362"/>
        <end position="842"/>
    </location>
</feature>
<keyword evidence="5 9" id="KW-0798">TonB box</keyword>
<dbReference type="SUPFAM" id="SSF56935">
    <property type="entry name" value="Porins"/>
    <property type="match status" value="1"/>
</dbReference>
<dbReference type="Gene3D" id="2.170.130.10">
    <property type="entry name" value="TonB-dependent receptor, plug domain"/>
    <property type="match status" value="1"/>
</dbReference>
<keyword evidence="10" id="KW-0732">Signal</keyword>
<evidence type="ECO:0000259" key="11">
    <source>
        <dbReference type="Pfam" id="PF00593"/>
    </source>
</evidence>
<keyword evidence="6 8" id="KW-0472">Membrane</keyword>
<evidence type="ECO:0000256" key="8">
    <source>
        <dbReference type="PROSITE-ProRule" id="PRU01360"/>
    </source>
</evidence>
<evidence type="ECO:0000259" key="12">
    <source>
        <dbReference type="Pfam" id="PF07715"/>
    </source>
</evidence>
<evidence type="ECO:0000313" key="13">
    <source>
        <dbReference type="EMBL" id="AMJ99640.1"/>
    </source>
</evidence>
<sequence length="882" mass="95291">MKQKKLHTAVRYALTGLTLFTTSLLVQAQEVTEETTEAKDLERIAVVGARGAPRSVTSSPVPVDVLTAEDVEAVAFTDMNNVLMTLVPSYSVGRQPISDGGTFIRPATLRGMPTDKTLVLVNSKRRHRAALVSIGGSGTQGPDIATIPTAAIQSVEVLRDGAAAQYGSDAIAGVINFQLKNNTEGGSFTADYGSYYEGDGDQITVTGNKGFALGDDGFFSISAEYSDSEATFRGEQYCEPWFCVDDQSDQYIADATAMANSVHGSDVVQPWGQPNTSGTRVFFNAGYALSSELELYAFGNYSESEGDGSFYYRYPGNGTIEDIRLEDGSIWNPLEFFPGGFTPRFFGDVTDYSFVGGVKGMSGDLTYDISGRYGNNEISYTLANTINPSLGNESPTSFKPGDLTNEETQIQADFTYDLNQYVLAFGASYLDESYEISEGELSSYFAGSYATSDPWEFCNDDYTTTALGAAVIANGSTLNCANYTNADSNDDGVEDDGFAGVDAVYTVVGVGSNGFPGYSPDYSGSYERDSYAVYTDISGDITDELFAQAALRYEDYSDFGSEVVYKVAGFYQFSDEVGFRSSFGTGFRAPTPGQQGTTNVSTRLPDGFPVATGLFPAGGEVAQALGANELSPEKSTNFTLGMTANYGDLTLTVDYYNIKLEDRLYSVSTRDVSTTVVTDPQADGYDAYQNYLALAGANVSGAESIGGVFFFQNAFDTVTEGVDVVATYKMESKYGATVLTGSVNYNKTEFDSDPSEYLNAEDQFDFENGRPEMRGVFSVTHSYDVWSAVARLSYFGEYENAGSDDGVNATNIQTFGDEYMFDIEGSYLINENLTLSVGVRNLFDNYPDVSTNGDACCGEVYDSASVVDWQGGYYYTRLAARF</sequence>
<dbReference type="AlphaFoldDB" id="A0A126Q3Q1"/>
<feature type="domain" description="TonB-dependent receptor plug" evidence="12">
    <location>
        <begin position="57"/>
        <end position="174"/>
    </location>
</feature>
<protein>
    <submittedName>
        <fullName evidence="13">TonB-dependent receptor</fullName>
    </submittedName>
</protein>
<reference evidence="13 14" key="1">
    <citation type="submission" date="2015-12" db="EMBL/GenBank/DDBJ databases">
        <authorList>
            <person name="Shamseldin A."/>
            <person name="Moawad H."/>
            <person name="Abd El-Rahim W.M."/>
            <person name="Sadowsky M.J."/>
        </authorList>
    </citation>
    <scope>NUCLEOTIDE SEQUENCE [LARGE SCALE GENOMIC DNA]</scope>
    <source>
        <strain evidence="13 14">D7</strain>
    </source>
</reference>
<dbReference type="Gene3D" id="2.40.170.20">
    <property type="entry name" value="TonB-dependent receptor, beta-barrel domain"/>
    <property type="match status" value="1"/>
</dbReference>
<accession>A0A126Q3Q1</accession>
<dbReference type="PROSITE" id="PS52016">
    <property type="entry name" value="TONB_DEPENDENT_REC_3"/>
    <property type="match status" value="1"/>
</dbReference>
<dbReference type="OrthoDB" id="9805434at2"/>
<keyword evidence="13" id="KW-0675">Receptor</keyword>
<evidence type="ECO:0000256" key="2">
    <source>
        <dbReference type="ARBA" id="ARBA00022448"/>
    </source>
</evidence>
<dbReference type="PANTHER" id="PTHR47234:SF3">
    <property type="entry name" value="SECRETIN_TONB SHORT N-TERMINAL DOMAIN-CONTAINING PROTEIN"/>
    <property type="match status" value="1"/>
</dbReference>
<keyword evidence="2 8" id="KW-0813">Transport</keyword>